<evidence type="ECO:0000256" key="1">
    <source>
        <dbReference type="SAM" id="Phobius"/>
    </source>
</evidence>
<dbReference type="GeneID" id="79267536"/>
<sequence>MTASGGLALTLLVALKTVLVVVGGLVTYFAARAYRRTRARPIGALALGFGIVTFGTMLSGVADQVLRVEMAWVLVVETALTTAGFLVILYSLYAE</sequence>
<feature type="transmembrane region" description="Helical" evidence="1">
    <location>
        <begin position="42"/>
        <end position="59"/>
    </location>
</feature>
<keyword evidence="1" id="KW-0812">Transmembrane</keyword>
<dbReference type="AlphaFoldDB" id="A0ABD5ZQW2"/>
<keyword evidence="1" id="KW-1133">Transmembrane helix</keyword>
<gene>
    <name evidence="2" type="ORF">ACFQJ4_10970</name>
</gene>
<protein>
    <submittedName>
        <fullName evidence="2">Uncharacterized protein</fullName>
    </submittedName>
</protein>
<reference evidence="2 3" key="1">
    <citation type="journal article" date="2019" name="Int. J. Syst. Evol. Microbiol.">
        <title>The Global Catalogue of Microorganisms (GCM) 10K type strain sequencing project: providing services to taxonomists for standard genome sequencing and annotation.</title>
        <authorList>
            <consortium name="The Broad Institute Genomics Platform"/>
            <consortium name="The Broad Institute Genome Sequencing Center for Infectious Disease"/>
            <person name="Wu L."/>
            <person name="Ma J."/>
        </authorList>
    </citation>
    <scope>NUCLEOTIDE SEQUENCE [LARGE SCALE GENOMIC DNA]</scope>
    <source>
        <strain evidence="2 3">DT85</strain>
    </source>
</reference>
<evidence type="ECO:0000313" key="2">
    <source>
        <dbReference type="EMBL" id="MFC7235838.1"/>
    </source>
</evidence>
<proteinExistence type="predicted"/>
<dbReference type="Pfam" id="PF24365">
    <property type="entry name" value="DUF7521"/>
    <property type="match status" value="1"/>
</dbReference>
<name>A0ABD5ZQW2_9EURY</name>
<keyword evidence="1" id="KW-0472">Membrane</keyword>
<dbReference type="EMBL" id="JBHTAP010000001">
    <property type="protein sequence ID" value="MFC7235838.1"/>
    <property type="molecule type" value="Genomic_DNA"/>
</dbReference>
<organism evidence="2 3">
    <name type="scientific">Halosegnis marinus</name>
    <dbReference type="NCBI Taxonomy" id="3034023"/>
    <lineage>
        <taxon>Archaea</taxon>
        <taxon>Methanobacteriati</taxon>
        <taxon>Methanobacteriota</taxon>
        <taxon>Stenosarchaea group</taxon>
        <taxon>Halobacteria</taxon>
        <taxon>Halobacteriales</taxon>
        <taxon>Natronomonadaceae</taxon>
        <taxon>Halosegnis</taxon>
    </lineage>
</organism>
<evidence type="ECO:0000313" key="3">
    <source>
        <dbReference type="Proteomes" id="UP001596398"/>
    </source>
</evidence>
<dbReference type="RefSeq" id="WP_276233979.1">
    <property type="nucleotide sequence ID" value="NZ_CP119802.1"/>
</dbReference>
<keyword evidence="3" id="KW-1185">Reference proteome</keyword>
<dbReference type="Proteomes" id="UP001596398">
    <property type="component" value="Unassembled WGS sequence"/>
</dbReference>
<dbReference type="InterPro" id="IPR055943">
    <property type="entry name" value="DUF7521"/>
</dbReference>
<accession>A0ABD5ZQW2</accession>
<comment type="caution">
    <text evidence="2">The sequence shown here is derived from an EMBL/GenBank/DDBJ whole genome shotgun (WGS) entry which is preliminary data.</text>
</comment>
<feature type="transmembrane region" description="Helical" evidence="1">
    <location>
        <begin position="71"/>
        <end position="93"/>
    </location>
</feature>
<feature type="transmembrane region" description="Helical" evidence="1">
    <location>
        <begin position="6"/>
        <end position="30"/>
    </location>
</feature>